<feature type="transmembrane region" description="Helical" evidence="1">
    <location>
        <begin position="12"/>
        <end position="35"/>
    </location>
</feature>
<keyword evidence="1" id="KW-0812">Transmembrane</keyword>
<keyword evidence="1" id="KW-1133">Transmembrane helix</keyword>
<evidence type="ECO:0000256" key="1">
    <source>
        <dbReference type="SAM" id="Phobius"/>
    </source>
</evidence>
<dbReference type="EMBL" id="HG994361">
    <property type="protein sequence ID" value="CAF2157262.1"/>
    <property type="molecule type" value="Genomic_DNA"/>
</dbReference>
<accession>A0A816YIN9</accession>
<reference evidence="2" key="1">
    <citation type="submission" date="2021-01" db="EMBL/GenBank/DDBJ databases">
        <authorList>
            <consortium name="Genoscope - CEA"/>
            <person name="William W."/>
        </authorList>
    </citation>
    <scope>NUCLEOTIDE SEQUENCE</scope>
</reference>
<gene>
    <name evidence="2" type="ORF">DARMORV10_A07P02960.1</name>
</gene>
<sequence length="57" mass="6504">MKMWLLGGFVPGVGYWFLVRCWCVCLMLFGVVLAFHLEQEVQVSFGCFVLFAAYSFG</sequence>
<protein>
    <submittedName>
        <fullName evidence="2">(rape) hypothetical protein</fullName>
    </submittedName>
</protein>
<organism evidence="2">
    <name type="scientific">Brassica napus</name>
    <name type="common">Rape</name>
    <dbReference type="NCBI Taxonomy" id="3708"/>
    <lineage>
        <taxon>Eukaryota</taxon>
        <taxon>Viridiplantae</taxon>
        <taxon>Streptophyta</taxon>
        <taxon>Embryophyta</taxon>
        <taxon>Tracheophyta</taxon>
        <taxon>Spermatophyta</taxon>
        <taxon>Magnoliopsida</taxon>
        <taxon>eudicotyledons</taxon>
        <taxon>Gunneridae</taxon>
        <taxon>Pentapetalae</taxon>
        <taxon>rosids</taxon>
        <taxon>malvids</taxon>
        <taxon>Brassicales</taxon>
        <taxon>Brassicaceae</taxon>
        <taxon>Brassiceae</taxon>
        <taxon>Brassica</taxon>
    </lineage>
</organism>
<name>A0A816YIN9_BRANA</name>
<proteinExistence type="predicted"/>
<dbReference type="Proteomes" id="UP001295469">
    <property type="component" value="Chromosome A07"/>
</dbReference>
<evidence type="ECO:0000313" key="2">
    <source>
        <dbReference type="EMBL" id="CAF2157262.1"/>
    </source>
</evidence>
<keyword evidence="1" id="KW-0472">Membrane</keyword>
<dbReference type="AlphaFoldDB" id="A0A816YIN9"/>